<comment type="catalytic activity">
    <reaction evidence="8">
        <text>an aromatic L-alpha-amino acid + 2-oxoglutarate = an aromatic oxo-acid + L-glutamate</text>
        <dbReference type="Rhea" id="RHEA:17533"/>
        <dbReference type="ChEBI" id="CHEBI:16810"/>
        <dbReference type="ChEBI" id="CHEBI:29985"/>
        <dbReference type="ChEBI" id="CHEBI:73309"/>
        <dbReference type="ChEBI" id="CHEBI:84824"/>
        <dbReference type="EC" id="2.6.1.57"/>
    </reaction>
</comment>
<keyword evidence="7" id="KW-0663">Pyridoxal phosphate</keyword>
<dbReference type="GO" id="GO:0009074">
    <property type="term" value="P:aromatic amino acid family catabolic process"/>
    <property type="evidence" value="ECO:0007669"/>
    <property type="project" value="TreeGrafter"/>
</dbReference>
<dbReference type="GO" id="GO:0019878">
    <property type="term" value="P:lysine biosynthetic process via aminoadipic acid"/>
    <property type="evidence" value="ECO:0007669"/>
    <property type="project" value="TreeGrafter"/>
</dbReference>
<evidence type="ECO:0000256" key="2">
    <source>
        <dbReference type="ARBA" id="ARBA00004496"/>
    </source>
</evidence>
<dbReference type="EMBL" id="CP055903">
    <property type="protein sequence ID" value="QKX64621.1"/>
    <property type="molecule type" value="Genomic_DNA"/>
</dbReference>
<name>A0A7H8RFV9_TALRU</name>
<evidence type="ECO:0000256" key="4">
    <source>
        <dbReference type="ARBA" id="ARBA00022490"/>
    </source>
</evidence>
<evidence type="ECO:0000313" key="11">
    <source>
        <dbReference type="EMBL" id="QKX64621.1"/>
    </source>
</evidence>
<evidence type="ECO:0000256" key="3">
    <source>
        <dbReference type="ARBA" id="ARBA00007441"/>
    </source>
</evidence>
<keyword evidence="12" id="KW-1185">Reference proteome</keyword>
<dbReference type="InterPro" id="IPR015421">
    <property type="entry name" value="PyrdxlP-dep_Trfase_major"/>
</dbReference>
<dbReference type="PANTHER" id="PTHR42790:SF21">
    <property type="entry name" value="AROMATIC_AMINOADIPATE AMINOTRANSFERASE 1"/>
    <property type="match status" value="1"/>
</dbReference>
<dbReference type="PANTHER" id="PTHR42790">
    <property type="entry name" value="AMINOTRANSFERASE"/>
    <property type="match status" value="1"/>
</dbReference>
<dbReference type="RefSeq" id="XP_035350794.1">
    <property type="nucleotide sequence ID" value="XM_035494901.1"/>
</dbReference>
<gene>
    <name evidence="11" type="ORF">TRUGW13939_11796</name>
</gene>
<dbReference type="GO" id="GO:0006571">
    <property type="term" value="P:tyrosine biosynthetic process"/>
    <property type="evidence" value="ECO:0007669"/>
    <property type="project" value="TreeGrafter"/>
</dbReference>
<dbReference type="CDD" id="cd00609">
    <property type="entry name" value="AAT_like"/>
    <property type="match status" value="1"/>
</dbReference>
<dbReference type="InterPro" id="IPR004839">
    <property type="entry name" value="Aminotransferase_I/II_large"/>
</dbReference>
<accession>A0A7H8RFV9</accession>
<dbReference type="GeneID" id="55999273"/>
<feature type="domain" description="Aminotransferase class I/classII large" evidence="10">
    <location>
        <begin position="148"/>
        <end position="480"/>
    </location>
</feature>
<evidence type="ECO:0000256" key="6">
    <source>
        <dbReference type="ARBA" id="ARBA00022679"/>
    </source>
</evidence>
<dbReference type="KEGG" id="trg:TRUGW13939_11796"/>
<keyword evidence="5" id="KW-0032">Aminotransferase</keyword>
<reference evidence="12" key="1">
    <citation type="submission" date="2020-06" db="EMBL/GenBank/DDBJ databases">
        <title>A chromosome-scale genome assembly of Talaromyces rugulosus W13939.</title>
        <authorList>
            <person name="Wang B."/>
            <person name="Guo L."/>
            <person name="Ye K."/>
            <person name="Wang L."/>
        </authorList>
    </citation>
    <scope>NUCLEOTIDE SEQUENCE [LARGE SCALE GENOMIC DNA]</scope>
    <source>
        <strain evidence="12">W13939</strain>
    </source>
</reference>
<comment type="subcellular location">
    <subcellularLocation>
        <location evidence="2">Cytoplasm</location>
    </subcellularLocation>
</comment>
<dbReference type="InterPro" id="IPR015424">
    <property type="entry name" value="PyrdxlP-dep_Trfase"/>
</dbReference>
<dbReference type="GO" id="GO:0030170">
    <property type="term" value="F:pyridoxal phosphate binding"/>
    <property type="evidence" value="ECO:0007669"/>
    <property type="project" value="InterPro"/>
</dbReference>
<comment type="similarity">
    <text evidence="3">Belongs to the class-I pyridoxal-phosphate-dependent aminotransferase family.</text>
</comment>
<evidence type="ECO:0000256" key="5">
    <source>
        <dbReference type="ARBA" id="ARBA00022576"/>
    </source>
</evidence>
<dbReference type="SUPFAM" id="SSF53383">
    <property type="entry name" value="PLP-dependent transferases"/>
    <property type="match status" value="1"/>
</dbReference>
<evidence type="ECO:0000256" key="7">
    <source>
        <dbReference type="ARBA" id="ARBA00022898"/>
    </source>
</evidence>
<dbReference type="OrthoDB" id="691673at2759"/>
<evidence type="ECO:0000256" key="1">
    <source>
        <dbReference type="ARBA" id="ARBA00001933"/>
    </source>
</evidence>
<sequence length="489" mass="55136">MFPETATKFLNPSGVPLWRKEFQQKEDSSTSDVFRSPPSSIKVAARDSQAPGCLKPCMISLGAGTPSSAYFPFEEIKVKVSNPPRFAGEVPESTLHLAKYDFEPRVSDYSLDVALNYGQGTGSAQMLRFVTEHTELVHSPPYGDWECCLTVGSTSAWDSTLRIFCEKGDYIIAEEYAFSSALEAALPMGIKVLSVKMDEQGLVPESLDDLLSSWDEGERGARKPFLLYMVPTGQNPTGATQLLERRKAIYAVAQKHDLYIVEDEPYYYLQLPPYTPGESSSHEGNKPCALIPSYLSLDVDGRVLRLDSLSKVLAPGSRTGWVTASQQVVEKFVRMNEVSSQHPSGFSQAILFKLLNHHWGHGGFFQWLEKIQTEYTWRRDTFLDACNKFLPKDIASWNPSRAGMFQWIEIDWRSHPLYKTGANHRTIQQVIFECAMQQKVFLTQGSFFWSDSSTTESRMFFRATYATASQDDLTEAARRFGEALKDQFK</sequence>
<proteinExistence type="inferred from homology"/>
<keyword evidence="6" id="KW-0808">Transferase</keyword>
<dbReference type="GO" id="GO:0005737">
    <property type="term" value="C:cytoplasm"/>
    <property type="evidence" value="ECO:0007669"/>
    <property type="project" value="UniProtKB-SubCell"/>
</dbReference>
<dbReference type="AlphaFoldDB" id="A0A7H8RFV9"/>
<dbReference type="Proteomes" id="UP000509510">
    <property type="component" value="Chromosome VI"/>
</dbReference>
<keyword evidence="4" id="KW-0963">Cytoplasm</keyword>
<evidence type="ECO:0000313" key="12">
    <source>
        <dbReference type="Proteomes" id="UP000509510"/>
    </source>
</evidence>
<evidence type="ECO:0000259" key="10">
    <source>
        <dbReference type="Pfam" id="PF00155"/>
    </source>
</evidence>
<dbReference type="Pfam" id="PF00155">
    <property type="entry name" value="Aminotran_1_2"/>
    <property type="match status" value="1"/>
</dbReference>
<dbReference type="GO" id="GO:0008793">
    <property type="term" value="F:aromatic-amino-acid transaminase activity"/>
    <property type="evidence" value="ECO:0007669"/>
    <property type="project" value="TreeGrafter"/>
</dbReference>
<comment type="cofactor">
    <cofactor evidence="1">
        <name>pyridoxal 5'-phosphate</name>
        <dbReference type="ChEBI" id="CHEBI:597326"/>
    </cofactor>
</comment>
<organism evidence="11 12">
    <name type="scientific">Talaromyces rugulosus</name>
    <name type="common">Penicillium rugulosum</name>
    <dbReference type="NCBI Taxonomy" id="121627"/>
    <lineage>
        <taxon>Eukaryota</taxon>
        <taxon>Fungi</taxon>
        <taxon>Dikarya</taxon>
        <taxon>Ascomycota</taxon>
        <taxon>Pezizomycotina</taxon>
        <taxon>Eurotiomycetes</taxon>
        <taxon>Eurotiomycetidae</taxon>
        <taxon>Eurotiales</taxon>
        <taxon>Trichocomaceae</taxon>
        <taxon>Talaromyces</taxon>
        <taxon>Talaromyces sect. Islandici</taxon>
    </lineage>
</organism>
<evidence type="ECO:0000256" key="8">
    <source>
        <dbReference type="ARBA" id="ARBA00051993"/>
    </source>
</evidence>
<protein>
    <recommendedName>
        <fullName evidence="9">aromatic-amino-acid transaminase</fullName>
        <ecNumber evidence="9">2.6.1.57</ecNumber>
    </recommendedName>
</protein>
<evidence type="ECO:0000256" key="9">
    <source>
        <dbReference type="ARBA" id="ARBA00067014"/>
    </source>
</evidence>
<dbReference type="GO" id="GO:0047536">
    <property type="term" value="F:2-aminoadipate transaminase activity"/>
    <property type="evidence" value="ECO:0007669"/>
    <property type="project" value="TreeGrafter"/>
</dbReference>
<dbReference type="EC" id="2.6.1.57" evidence="9"/>
<dbReference type="FunFam" id="3.40.640.10:FF:000074">
    <property type="entry name" value="Aromatic amino acid aminotransferase"/>
    <property type="match status" value="1"/>
</dbReference>
<dbReference type="Gene3D" id="3.40.640.10">
    <property type="entry name" value="Type I PLP-dependent aspartate aminotransferase-like (Major domain)"/>
    <property type="match status" value="1"/>
</dbReference>
<dbReference type="InterPro" id="IPR050859">
    <property type="entry name" value="Class-I_PLP-dep_aminotransf"/>
</dbReference>